<keyword evidence="3" id="KW-0509">mRNA transport</keyword>
<dbReference type="Pfam" id="PF00638">
    <property type="entry name" value="Ran_BP1"/>
    <property type="match status" value="1"/>
</dbReference>
<dbReference type="PROSITE" id="PS50196">
    <property type="entry name" value="RANBD1"/>
    <property type="match status" value="1"/>
</dbReference>
<dbReference type="STRING" id="1344416.A0A139A7M6"/>
<dbReference type="InterPro" id="IPR011993">
    <property type="entry name" value="PH-like_dom_sf"/>
</dbReference>
<evidence type="ECO:0000259" key="9">
    <source>
        <dbReference type="PROSITE" id="PS50196"/>
    </source>
</evidence>
<keyword evidence="11" id="KW-1185">Reference proteome</keyword>
<protein>
    <recommendedName>
        <fullName evidence="9">RanBD1 domain-containing protein</fullName>
    </recommendedName>
</protein>
<keyword evidence="2" id="KW-0813">Transport</keyword>
<feature type="domain" description="RanBD1" evidence="9">
    <location>
        <begin position="472"/>
        <end position="541"/>
    </location>
</feature>
<evidence type="ECO:0000256" key="5">
    <source>
        <dbReference type="ARBA" id="ARBA00023010"/>
    </source>
</evidence>
<comment type="subcellular location">
    <subcellularLocation>
        <location evidence="1">Nucleus</location>
        <location evidence="1">Nuclear pore complex</location>
    </subcellularLocation>
</comment>
<feature type="compositionally biased region" description="Polar residues" evidence="8">
    <location>
        <begin position="228"/>
        <end position="247"/>
    </location>
</feature>
<reference evidence="10 11" key="1">
    <citation type="journal article" date="2015" name="Genome Biol. Evol.">
        <title>Phylogenomic analyses indicate that early fungi evolved digesting cell walls of algal ancestors of land plants.</title>
        <authorList>
            <person name="Chang Y."/>
            <person name="Wang S."/>
            <person name="Sekimoto S."/>
            <person name="Aerts A.L."/>
            <person name="Choi C."/>
            <person name="Clum A."/>
            <person name="LaButti K.M."/>
            <person name="Lindquist E.A."/>
            <person name="Yee Ngan C."/>
            <person name="Ohm R.A."/>
            <person name="Salamov A.A."/>
            <person name="Grigoriev I.V."/>
            <person name="Spatafora J.W."/>
            <person name="Berbee M.L."/>
        </authorList>
    </citation>
    <scope>NUCLEOTIDE SEQUENCE [LARGE SCALE GENOMIC DNA]</scope>
    <source>
        <strain evidence="10 11">JEL478</strain>
    </source>
</reference>
<dbReference type="InterPro" id="IPR000156">
    <property type="entry name" value="Ran_bind_dom"/>
</dbReference>
<dbReference type="PANTHER" id="PTHR38697:SF1">
    <property type="entry name" value="NUCLEAR PORE COMPLEX PROTEIN SIMILAR TO S. CEREVISIAE NUP2 (EUROFUNG)"/>
    <property type="match status" value="1"/>
</dbReference>
<dbReference type="EMBL" id="KQ965784">
    <property type="protein sequence ID" value="KXS12802.1"/>
    <property type="molecule type" value="Genomic_DNA"/>
</dbReference>
<sequence>MSKRGGDRLDSYNVDRHLEDENSEEQHGDGWKAADQAILGKRVIKTPKGRLGNSAAAAPTAFAGLFKPPADTTSSAAMASPFSTTSSNPFALLSQSHPLPVETPARPVAAPKNLFANAFTAAPQPPLSTIPVPKPLTSVASTQMTAETPPATLGTTSTPDRELLYAAKLVGLNRHFLAHLEGVHKSDPGVDLGKVALDATREYAEMRTGVDKAFEDVLRSLESEKQVAGSTSTTLATNQNQPNGSAKSSTAPPPPVPPPSTTPFKFGSGGEVALSSFGVPSFGGIAESSTEPKASSTGGVATGRFLFGSGIGKEAENTKAPEKPKFVFPTTPTNIDSPSNANAASTQPAKPAFGFNFTPTVAPMTPATAPSPTNSTTSTPVFTFGNPASSTFTFGNPSGDKEADKPKPPTFSFLSASSSASATPAASAPAPSGFTGFSFLNPAGGANGGGSATPFAFNLPVQQPKAEEEGDDEEDALTDPQDREKLAAGAGEENETTVFEFKASIYSWNSNNNNWNKDGVGQTRLKRETSSGKLRLLARTENGNVLLNVAVAKGASFSHSGVNSIMFMRFDKSPPEKVLLRVDKSTVAEIVSKLNEEAAKVPK</sequence>
<dbReference type="OMA" id="HYEREDD"/>
<gene>
    <name evidence="10" type="ORF">M427DRAFT_136951</name>
</gene>
<dbReference type="GO" id="GO:0005643">
    <property type="term" value="C:nuclear pore"/>
    <property type="evidence" value="ECO:0007669"/>
    <property type="project" value="UniProtKB-SubCell"/>
</dbReference>
<keyword evidence="7" id="KW-0539">Nucleus</keyword>
<dbReference type="SMART" id="SM00160">
    <property type="entry name" value="RanBD"/>
    <property type="match status" value="1"/>
</dbReference>
<evidence type="ECO:0000313" key="10">
    <source>
        <dbReference type="EMBL" id="KXS12802.1"/>
    </source>
</evidence>
<evidence type="ECO:0000256" key="8">
    <source>
        <dbReference type="SAM" id="MobiDB-lite"/>
    </source>
</evidence>
<feature type="region of interest" description="Disordered" evidence="8">
    <location>
        <begin position="388"/>
        <end position="416"/>
    </location>
</feature>
<keyword evidence="4" id="KW-0653">Protein transport</keyword>
<feature type="compositionally biased region" description="Pro residues" evidence="8">
    <location>
        <begin position="251"/>
        <end position="261"/>
    </location>
</feature>
<dbReference type="Pfam" id="PF08911">
    <property type="entry name" value="NUP50"/>
    <property type="match status" value="1"/>
</dbReference>
<dbReference type="GO" id="GO:0051028">
    <property type="term" value="P:mRNA transport"/>
    <property type="evidence" value="ECO:0007669"/>
    <property type="project" value="UniProtKB-KW"/>
</dbReference>
<organism evidence="10 11">
    <name type="scientific">Gonapodya prolifera (strain JEL478)</name>
    <name type="common">Monoblepharis prolifera</name>
    <dbReference type="NCBI Taxonomy" id="1344416"/>
    <lineage>
        <taxon>Eukaryota</taxon>
        <taxon>Fungi</taxon>
        <taxon>Fungi incertae sedis</taxon>
        <taxon>Chytridiomycota</taxon>
        <taxon>Chytridiomycota incertae sedis</taxon>
        <taxon>Monoblepharidomycetes</taxon>
        <taxon>Monoblepharidales</taxon>
        <taxon>Gonapodyaceae</taxon>
        <taxon>Gonapodya</taxon>
    </lineage>
</organism>
<dbReference type="Gene3D" id="2.30.29.30">
    <property type="entry name" value="Pleckstrin-homology domain (PH domain)/Phosphotyrosine-binding domain (PTB)"/>
    <property type="match status" value="1"/>
</dbReference>
<feature type="region of interest" description="Disordered" evidence="8">
    <location>
        <begin position="1"/>
        <end position="33"/>
    </location>
</feature>
<evidence type="ECO:0000256" key="3">
    <source>
        <dbReference type="ARBA" id="ARBA00022816"/>
    </source>
</evidence>
<dbReference type="Proteomes" id="UP000070544">
    <property type="component" value="Unassembled WGS sequence"/>
</dbReference>
<keyword evidence="6" id="KW-0906">Nuclear pore complex</keyword>
<evidence type="ECO:0000256" key="7">
    <source>
        <dbReference type="ARBA" id="ARBA00023242"/>
    </source>
</evidence>
<dbReference type="OrthoDB" id="185618at2759"/>
<feature type="compositionally biased region" description="Polar residues" evidence="8">
    <location>
        <begin position="332"/>
        <end position="348"/>
    </location>
</feature>
<accession>A0A139A7M6</accession>
<evidence type="ECO:0000313" key="11">
    <source>
        <dbReference type="Proteomes" id="UP000070544"/>
    </source>
</evidence>
<feature type="region of interest" description="Disordered" evidence="8">
    <location>
        <begin position="332"/>
        <end position="351"/>
    </location>
</feature>
<evidence type="ECO:0000256" key="6">
    <source>
        <dbReference type="ARBA" id="ARBA00023132"/>
    </source>
</evidence>
<proteinExistence type="predicted"/>
<keyword evidence="5" id="KW-0811">Translocation</keyword>
<evidence type="ECO:0000256" key="1">
    <source>
        <dbReference type="ARBA" id="ARBA00004567"/>
    </source>
</evidence>
<name>A0A139A7M6_GONPJ</name>
<feature type="region of interest" description="Disordered" evidence="8">
    <location>
        <begin position="225"/>
        <end position="269"/>
    </location>
</feature>
<dbReference type="InterPro" id="IPR053074">
    <property type="entry name" value="NPC_Nucleoporin"/>
</dbReference>
<dbReference type="InterPro" id="IPR015007">
    <property type="entry name" value="NUP2/50/61"/>
</dbReference>
<dbReference type="AlphaFoldDB" id="A0A139A7M6"/>
<evidence type="ECO:0000256" key="4">
    <source>
        <dbReference type="ARBA" id="ARBA00022927"/>
    </source>
</evidence>
<dbReference type="SUPFAM" id="SSF50729">
    <property type="entry name" value="PH domain-like"/>
    <property type="match status" value="1"/>
</dbReference>
<feature type="compositionally biased region" description="Basic and acidic residues" evidence="8">
    <location>
        <begin position="1"/>
        <end position="32"/>
    </location>
</feature>
<dbReference type="GO" id="GO:0015031">
    <property type="term" value="P:protein transport"/>
    <property type="evidence" value="ECO:0007669"/>
    <property type="project" value="UniProtKB-KW"/>
</dbReference>
<evidence type="ECO:0000256" key="2">
    <source>
        <dbReference type="ARBA" id="ARBA00022448"/>
    </source>
</evidence>
<dbReference type="PANTHER" id="PTHR38697">
    <property type="entry name" value="NUCLEAR PORE COMPLEX PROTEIN SIMILAR TO S. CEREVISIAE NUP2 (EUROFUNG)"/>
    <property type="match status" value="1"/>
</dbReference>